<comment type="similarity">
    <text evidence="2 8">Belongs to the organo anion transporter (TC 2.A.60) family.</text>
</comment>
<comment type="subcellular location">
    <subcellularLocation>
        <location evidence="1 8">Cell membrane</location>
        <topology evidence="1 8">Multi-pass membrane protein</topology>
    </subcellularLocation>
</comment>
<evidence type="ECO:0000256" key="2">
    <source>
        <dbReference type="ARBA" id="ARBA00009657"/>
    </source>
</evidence>
<evidence type="ECO:0000256" key="7">
    <source>
        <dbReference type="ARBA" id="ARBA00023157"/>
    </source>
</evidence>
<feature type="transmembrane region" description="Helical" evidence="8">
    <location>
        <begin position="421"/>
        <end position="442"/>
    </location>
</feature>
<protein>
    <recommendedName>
        <fullName evidence="8">Solute carrier organic anion transporter family member</fullName>
    </recommendedName>
</protein>
<evidence type="ECO:0000313" key="12">
    <source>
        <dbReference type="EMBL" id="KAF6027985.1"/>
    </source>
</evidence>
<evidence type="ECO:0000256" key="9">
    <source>
        <dbReference type="SAM" id="MobiDB-lite"/>
    </source>
</evidence>
<dbReference type="Gene3D" id="1.20.1250.20">
    <property type="entry name" value="MFS general substrate transporter like domains"/>
    <property type="match status" value="1"/>
</dbReference>
<accession>A0A7J7JPR7</accession>
<gene>
    <name evidence="12" type="ORF">EB796_013705</name>
</gene>
<sequence>MHIEAINNPMIKKRKVTAHCTSEVDSMGKPSDNSSIDMSYNSSSTADIISHTDTSSSEVSALDGCSCFHNIKIFAVVVGILSLVNGAIAASYLPAVLTTIEQKFELGSSTSGLIVSSYEIGAVVAVIVISYFGHYGHIPRILAIGSLIIGVGTIMFCIPHWISPAYTDQVVLGQGHVNFSIASCSMEISSEDSQRCSDKDKFSGSTLYISIFIIAQIIIGIGSSPIMTIAISYIDNAVKRKVSGEYIGIIYAASILGAVIGYGGGSAMINVYIDVFTHNPKDYGLTSKDTLWLGAWWGGFLVFTILMCLISPWLCLFPKSLKQANTDAEKKPNVSFTLGDSRSSMNAEDEEQEEERNVSADFAFGKVSELPKAMLELIKNPVYMLVNFGSVFVMLIVTGFTTFAPKYLETQFYVDKSNASLITGGAAIPPAVIGVVLFGYLMKRFNMSLMAIIKSVALLNVVALVLTAAGLFIGCDDLKVAGINHISGNTLSRNASNWVQNCDENCNCRPTVYKPVCVNEEITYPSRCHLGCSNSDTHGLGELCSCSISGDSSLDNISTVHQSVAENSCKNNCRLLPAFLVVLALVSFALAASKTPIAIITLRCVRDELKSFGLGIQIVVIRLLALLPAPIIYGAVIDSSCDWRKEDCGQLLNCLVYDNTKFRYTFLGLSVGFHVLASVTFTICWIIMRKDPKLNTEEKKTPVKNNEGNEVYITHL</sequence>
<keyword evidence="8" id="KW-0406">Ion transport</keyword>
<keyword evidence="6 8" id="KW-0472">Membrane</keyword>
<feature type="region of interest" description="Disordered" evidence="9">
    <location>
        <begin position="332"/>
        <end position="357"/>
    </location>
</feature>
<proteinExistence type="inferred from homology"/>
<dbReference type="PROSITE" id="PS51465">
    <property type="entry name" value="KAZAL_2"/>
    <property type="match status" value="1"/>
</dbReference>
<feature type="transmembrane region" description="Helical" evidence="8">
    <location>
        <begin position="141"/>
        <end position="162"/>
    </location>
</feature>
<evidence type="ECO:0000256" key="3">
    <source>
        <dbReference type="ARBA" id="ARBA00022475"/>
    </source>
</evidence>
<feature type="transmembrane region" description="Helical" evidence="8">
    <location>
        <begin position="666"/>
        <end position="688"/>
    </location>
</feature>
<organism evidence="12 13">
    <name type="scientific">Bugula neritina</name>
    <name type="common">Brown bryozoan</name>
    <name type="synonym">Sertularia neritina</name>
    <dbReference type="NCBI Taxonomy" id="10212"/>
    <lineage>
        <taxon>Eukaryota</taxon>
        <taxon>Metazoa</taxon>
        <taxon>Spiralia</taxon>
        <taxon>Lophotrochozoa</taxon>
        <taxon>Bryozoa</taxon>
        <taxon>Gymnolaemata</taxon>
        <taxon>Cheilostomatida</taxon>
        <taxon>Flustrina</taxon>
        <taxon>Buguloidea</taxon>
        <taxon>Bugulidae</taxon>
        <taxon>Bugula</taxon>
    </lineage>
</organism>
<name>A0A7J7JPR7_BUGNE</name>
<dbReference type="Proteomes" id="UP000593567">
    <property type="component" value="Unassembled WGS sequence"/>
</dbReference>
<keyword evidence="8" id="KW-0813">Transport</keyword>
<dbReference type="GO" id="GO:0016323">
    <property type="term" value="C:basolateral plasma membrane"/>
    <property type="evidence" value="ECO:0007669"/>
    <property type="project" value="TreeGrafter"/>
</dbReference>
<dbReference type="InterPro" id="IPR002350">
    <property type="entry name" value="Kazal_dom"/>
</dbReference>
<dbReference type="GO" id="GO:0006811">
    <property type="term" value="P:monoatomic ion transport"/>
    <property type="evidence" value="ECO:0007669"/>
    <property type="project" value="UniProtKB-KW"/>
</dbReference>
<dbReference type="InterPro" id="IPR036259">
    <property type="entry name" value="MFS_trans_sf"/>
</dbReference>
<reference evidence="12" key="1">
    <citation type="submission" date="2020-06" db="EMBL/GenBank/DDBJ databases">
        <title>Draft genome of Bugula neritina, a colonial animal packing powerful symbionts and potential medicines.</title>
        <authorList>
            <person name="Rayko M."/>
        </authorList>
    </citation>
    <scope>NUCLEOTIDE SEQUENCE [LARGE SCALE GENOMIC DNA]</scope>
    <source>
        <strain evidence="12">Kwan_BN1</strain>
    </source>
</reference>
<dbReference type="PROSITE" id="PS50850">
    <property type="entry name" value="MFS"/>
    <property type="match status" value="1"/>
</dbReference>
<dbReference type="OrthoDB" id="5062115at2759"/>
<evidence type="ECO:0000256" key="8">
    <source>
        <dbReference type="RuleBase" id="RU362056"/>
    </source>
</evidence>
<dbReference type="InterPro" id="IPR004156">
    <property type="entry name" value="OATP"/>
</dbReference>
<evidence type="ECO:0000256" key="6">
    <source>
        <dbReference type="ARBA" id="ARBA00023136"/>
    </source>
</evidence>
<feature type="compositionally biased region" description="Polar residues" evidence="9">
    <location>
        <begin position="334"/>
        <end position="346"/>
    </location>
</feature>
<feature type="domain" description="Kazal-like" evidence="11">
    <location>
        <begin position="496"/>
        <end position="548"/>
    </location>
</feature>
<feature type="domain" description="Major facilitator superfamily (MFS) profile" evidence="10">
    <location>
        <begin position="71"/>
        <end position="695"/>
    </location>
</feature>
<dbReference type="Pfam" id="PF03137">
    <property type="entry name" value="OATP"/>
    <property type="match status" value="1"/>
</dbReference>
<keyword evidence="13" id="KW-1185">Reference proteome</keyword>
<dbReference type="Pfam" id="PF07648">
    <property type="entry name" value="Kazal_2"/>
    <property type="match status" value="1"/>
</dbReference>
<evidence type="ECO:0000259" key="11">
    <source>
        <dbReference type="PROSITE" id="PS51465"/>
    </source>
</evidence>
<feature type="transmembrane region" description="Helical" evidence="8">
    <location>
        <begin position="382"/>
        <end position="401"/>
    </location>
</feature>
<feature type="transmembrane region" description="Helical" evidence="8">
    <location>
        <begin position="614"/>
        <end position="636"/>
    </location>
</feature>
<feature type="transmembrane region" description="Helical" evidence="8">
    <location>
        <begin position="113"/>
        <end position="134"/>
    </location>
</feature>
<feature type="transmembrane region" description="Helical" evidence="8">
    <location>
        <begin position="207"/>
        <end position="234"/>
    </location>
</feature>
<dbReference type="GO" id="GO:0043252">
    <property type="term" value="P:sodium-independent organic anion transport"/>
    <property type="evidence" value="ECO:0007669"/>
    <property type="project" value="TreeGrafter"/>
</dbReference>
<evidence type="ECO:0000313" key="13">
    <source>
        <dbReference type="Proteomes" id="UP000593567"/>
    </source>
</evidence>
<feature type="transmembrane region" description="Helical" evidence="8">
    <location>
        <begin position="246"/>
        <end position="273"/>
    </location>
</feature>
<feature type="transmembrane region" description="Helical" evidence="8">
    <location>
        <begin position="449"/>
        <end position="473"/>
    </location>
</feature>
<evidence type="ECO:0000256" key="4">
    <source>
        <dbReference type="ARBA" id="ARBA00022692"/>
    </source>
</evidence>
<dbReference type="PANTHER" id="PTHR11388:SF142">
    <property type="entry name" value="SOLUTE CARRIER ORGANIC ANION TRANSPORTER FAMILY MEMBER 5A1"/>
    <property type="match status" value="1"/>
</dbReference>
<feature type="transmembrane region" description="Helical" evidence="8">
    <location>
        <begin position="575"/>
        <end position="593"/>
    </location>
</feature>
<feature type="transmembrane region" description="Helical" evidence="8">
    <location>
        <begin position="73"/>
        <end position="93"/>
    </location>
</feature>
<keyword evidence="7" id="KW-1015">Disulfide bond</keyword>
<keyword evidence="4 8" id="KW-0812">Transmembrane</keyword>
<evidence type="ECO:0000256" key="5">
    <source>
        <dbReference type="ARBA" id="ARBA00022989"/>
    </source>
</evidence>
<dbReference type="AlphaFoldDB" id="A0A7J7JPR7"/>
<feature type="transmembrane region" description="Helical" evidence="8">
    <location>
        <begin position="293"/>
        <end position="316"/>
    </location>
</feature>
<evidence type="ECO:0000256" key="1">
    <source>
        <dbReference type="ARBA" id="ARBA00004651"/>
    </source>
</evidence>
<dbReference type="NCBIfam" id="TIGR00805">
    <property type="entry name" value="oat"/>
    <property type="match status" value="1"/>
</dbReference>
<dbReference type="PANTHER" id="PTHR11388">
    <property type="entry name" value="ORGANIC ANION TRANSPORTER"/>
    <property type="match status" value="1"/>
</dbReference>
<keyword evidence="5 8" id="KW-1133">Transmembrane helix</keyword>
<dbReference type="CDD" id="cd17336">
    <property type="entry name" value="MFS_SLCO_OATP"/>
    <property type="match status" value="1"/>
</dbReference>
<dbReference type="GO" id="GO:0015347">
    <property type="term" value="F:sodium-independent organic anion transmembrane transporter activity"/>
    <property type="evidence" value="ECO:0007669"/>
    <property type="project" value="TreeGrafter"/>
</dbReference>
<evidence type="ECO:0000259" key="10">
    <source>
        <dbReference type="PROSITE" id="PS50850"/>
    </source>
</evidence>
<dbReference type="SUPFAM" id="SSF103473">
    <property type="entry name" value="MFS general substrate transporter"/>
    <property type="match status" value="1"/>
</dbReference>
<keyword evidence="3" id="KW-1003">Cell membrane</keyword>
<dbReference type="InterPro" id="IPR020846">
    <property type="entry name" value="MFS_dom"/>
</dbReference>
<dbReference type="EMBL" id="VXIV02002002">
    <property type="protein sequence ID" value="KAF6027985.1"/>
    <property type="molecule type" value="Genomic_DNA"/>
</dbReference>
<comment type="caution">
    <text evidence="12">The sequence shown here is derived from an EMBL/GenBank/DDBJ whole genome shotgun (WGS) entry which is preliminary data.</text>
</comment>